<comment type="caution">
    <text evidence="1">The sequence shown here is derived from an EMBL/GenBank/DDBJ whole genome shotgun (WGS) entry which is preliminary data.</text>
</comment>
<sequence length="108" mass="11885">MISMTLRYTASAINLIIGVNEAARDEDLIESWFVVADTSTDGIPFSFLPVYILSNGNELPIRPMLVSILNSCNAYPSEAYLDLDSPYVGLKQENVKQILAPTKLSNMA</sequence>
<dbReference type="Proteomes" id="UP000626092">
    <property type="component" value="Unassembled WGS sequence"/>
</dbReference>
<protein>
    <submittedName>
        <fullName evidence="1">Uncharacterized protein</fullName>
    </submittedName>
</protein>
<organism evidence="1 2">
    <name type="scientific">Rhododendron simsii</name>
    <name type="common">Sims's rhododendron</name>
    <dbReference type="NCBI Taxonomy" id="118357"/>
    <lineage>
        <taxon>Eukaryota</taxon>
        <taxon>Viridiplantae</taxon>
        <taxon>Streptophyta</taxon>
        <taxon>Embryophyta</taxon>
        <taxon>Tracheophyta</taxon>
        <taxon>Spermatophyta</taxon>
        <taxon>Magnoliopsida</taxon>
        <taxon>eudicotyledons</taxon>
        <taxon>Gunneridae</taxon>
        <taxon>Pentapetalae</taxon>
        <taxon>asterids</taxon>
        <taxon>Ericales</taxon>
        <taxon>Ericaceae</taxon>
        <taxon>Ericoideae</taxon>
        <taxon>Rhodoreae</taxon>
        <taxon>Rhododendron</taxon>
    </lineage>
</organism>
<proteinExistence type="predicted"/>
<evidence type="ECO:0000313" key="2">
    <source>
        <dbReference type="Proteomes" id="UP000626092"/>
    </source>
</evidence>
<evidence type="ECO:0000313" key="1">
    <source>
        <dbReference type="EMBL" id="KAF7149400.1"/>
    </source>
</evidence>
<name>A0A834LUV1_RHOSS</name>
<dbReference type="AlphaFoldDB" id="A0A834LUV1"/>
<accession>A0A834LUV1</accession>
<gene>
    <name evidence="1" type="ORF">RHSIM_Rhsim03G0138900</name>
</gene>
<keyword evidence="2" id="KW-1185">Reference proteome</keyword>
<reference evidence="1" key="1">
    <citation type="submission" date="2019-11" db="EMBL/GenBank/DDBJ databases">
        <authorList>
            <person name="Liu Y."/>
            <person name="Hou J."/>
            <person name="Li T.-Q."/>
            <person name="Guan C.-H."/>
            <person name="Wu X."/>
            <person name="Wu H.-Z."/>
            <person name="Ling F."/>
            <person name="Zhang R."/>
            <person name="Shi X.-G."/>
            <person name="Ren J.-P."/>
            <person name="Chen E.-F."/>
            <person name="Sun J.-M."/>
        </authorList>
    </citation>
    <scope>NUCLEOTIDE SEQUENCE</scope>
    <source>
        <strain evidence="1">Adult_tree_wgs_1</strain>
        <tissue evidence="1">Leaves</tissue>
    </source>
</reference>
<dbReference type="EMBL" id="WJXA01000003">
    <property type="protein sequence ID" value="KAF7149400.1"/>
    <property type="molecule type" value="Genomic_DNA"/>
</dbReference>